<evidence type="ECO:0000256" key="12">
    <source>
        <dbReference type="ARBA" id="ARBA00023242"/>
    </source>
</evidence>
<dbReference type="GO" id="GO:0006351">
    <property type="term" value="P:DNA-templated transcription"/>
    <property type="evidence" value="ECO:0007669"/>
    <property type="project" value="InterPro"/>
</dbReference>
<comment type="subcellular location">
    <subcellularLocation>
        <location evidence="1">Nucleus</location>
        <location evidence="1">Nucleolus</location>
    </subcellularLocation>
</comment>
<proteinExistence type="inferred from homology"/>
<evidence type="ECO:0000256" key="2">
    <source>
        <dbReference type="ARBA" id="ARBA00006460"/>
    </source>
</evidence>
<feature type="compositionally biased region" description="Acidic residues" evidence="16">
    <location>
        <begin position="1860"/>
        <end position="1892"/>
    </location>
</feature>
<dbReference type="SUPFAM" id="SSF64484">
    <property type="entry name" value="beta and beta-prime subunits of DNA dependent RNA-polymerase"/>
    <property type="match status" value="2"/>
</dbReference>
<comment type="subunit">
    <text evidence="3">Component of the RNA polymerase I (Pol I) complex consisting of at least 13 subunits.</text>
</comment>
<dbReference type="EC" id="2.7.7.6" evidence="15"/>
<dbReference type="PANTHER" id="PTHR19376">
    <property type="entry name" value="DNA-DIRECTED RNA POLYMERASE"/>
    <property type="match status" value="1"/>
</dbReference>
<evidence type="ECO:0000256" key="4">
    <source>
        <dbReference type="ARBA" id="ARBA00022478"/>
    </source>
</evidence>
<evidence type="ECO:0000256" key="6">
    <source>
        <dbReference type="ARBA" id="ARBA00022679"/>
    </source>
</evidence>
<comment type="caution">
    <text evidence="18">The sequence shown here is derived from an EMBL/GenBank/DDBJ whole genome shotgun (WGS) entry which is preliminary data.</text>
</comment>
<feature type="region of interest" description="Disordered" evidence="16">
    <location>
        <begin position="2114"/>
        <end position="2136"/>
    </location>
</feature>
<evidence type="ECO:0000256" key="3">
    <source>
        <dbReference type="ARBA" id="ARBA00011251"/>
    </source>
</evidence>
<evidence type="ECO:0000256" key="13">
    <source>
        <dbReference type="ARBA" id="ARBA00048552"/>
    </source>
</evidence>
<dbReference type="InterPro" id="IPR038120">
    <property type="entry name" value="Rpb1_funnel_sf"/>
</dbReference>
<keyword evidence="12" id="KW-0539">Nucleus</keyword>
<evidence type="ECO:0000313" key="18">
    <source>
        <dbReference type="EMBL" id="KAI1721013.1"/>
    </source>
</evidence>
<dbReference type="Pfam" id="PF04997">
    <property type="entry name" value="RNA_pol_Rpb1_1"/>
    <property type="match status" value="2"/>
</dbReference>
<dbReference type="InterPro" id="IPR015699">
    <property type="entry name" value="DNA-dir_RNA_pol1_lsu_N"/>
</dbReference>
<comment type="function">
    <text evidence="14">DNA-dependent RNA polymerase catalyzes the transcription of DNA into RNA using the four ribonucleoside triphosphates as substrates. Largest and catalytic core component of RNA polymerase I which synthesizes ribosomal RNA precursors. Forms the polymerase active center together with the second largest subunit. A single stranded DNA template strand of the promoter is positioned within the central active site cleft of Pol I. A bridging helix emanates from RPA1 and crosses the cleft near the catalytic site and is thought to promote translocation of Pol I by acting as a ratchet that moves the RNA-DNA hybrid through the active site by switching from straight to bent conformations at each step of nucleotide addition.</text>
</comment>
<dbReference type="InterPro" id="IPR045867">
    <property type="entry name" value="DNA-dir_RpoC_beta_prime"/>
</dbReference>
<dbReference type="Proteomes" id="UP001201812">
    <property type="component" value="Unassembled WGS sequence"/>
</dbReference>
<dbReference type="CDD" id="cd01435">
    <property type="entry name" value="RNAP_I_RPA1_N"/>
    <property type="match status" value="1"/>
</dbReference>
<organism evidence="18 19">
    <name type="scientific">Ditylenchus destructor</name>
    <dbReference type="NCBI Taxonomy" id="166010"/>
    <lineage>
        <taxon>Eukaryota</taxon>
        <taxon>Metazoa</taxon>
        <taxon>Ecdysozoa</taxon>
        <taxon>Nematoda</taxon>
        <taxon>Chromadorea</taxon>
        <taxon>Rhabditida</taxon>
        <taxon>Tylenchina</taxon>
        <taxon>Tylenchomorpha</taxon>
        <taxon>Sphaerularioidea</taxon>
        <taxon>Anguinidae</taxon>
        <taxon>Anguininae</taxon>
        <taxon>Ditylenchus</taxon>
    </lineage>
</organism>
<evidence type="ECO:0000256" key="7">
    <source>
        <dbReference type="ARBA" id="ARBA00022695"/>
    </source>
</evidence>
<dbReference type="InterPro" id="IPR007081">
    <property type="entry name" value="RNA_pol_Rpb1_5"/>
</dbReference>
<evidence type="ECO:0000256" key="1">
    <source>
        <dbReference type="ARBA" id="ARBA00004604"/>
    </source>
</evidence>
<feature type="region of interest" description="Disordered" evidence="16">
    <location>
        <begin position="660"/>
        <end position="693"/>
    </location>
</feature>
<keyword evidence="9" id="KW-0862">Zinc</keyword>
<feature type="region of interest" description="Disordered" evidence="16">
    <location>
        <begin position="1812"/>
        <end position="1902"/>
    </location>
</feature>
<evidence type="ECO:0000256" key="9">
    <source>
        <dbReference type="ARBA" id="ARBA00022833"/>
    </source>
</evidence>
<sequence>MSSSKDKIQKAGKDLVVKSSLKLKKGNVFKKASKKDNVDLRQIDLTIKKDGETGPKKTAAEMAFEKRQQETAFDRLAKKAAISHREKVERFNKQMEELTEFNDIPKAGFSTKNGLYDGAMGCTEHFTSCETCGLKSLHCPGHFGHIQLSVPVFNPLLVQFTFNVCTKDKNSELFLNKLGHLDNDASKSTVTLKHSIMKEYLREILCKRKTRCPHCKRGNGALRNDAGRAFILDFTKKSTGANKIKETKLAMKQETERKKKIVRSMEQPEVEIDEGEDEKKPDVKDGNVLSALNGSQTATSVLDPIQVSERMLSNQLSYVLDGKCDKLIWRAAEVREHFRILWHKEGALLKNLFPMFEELFCEMSSSKDKIQKAGKDLVVKSSLKLKKGNVFKKASKKDNVDLRQIDLTIKKDGETGPKKTAAEMAFEKRQQETAFDRLAKKAAISHREKVERFNKQMEELTEFNDIPKFDDFSLRFYHPSEIRKLSVIEITESQTFDKAGFSTKNGLYDGAMGCTEHFTSCETCGLKSLHCPGHFGHIQLSVPVFNPLLVQFTFNLMKGSCVHCHRFTCSTKDKNSELFLNKLGHLDNDASKSTVTLKHSIMKEYLREILCKRKTRCPHCKRGNGALRNDAGRAFILDFTKKSTGANKIKETKLAMKQETERKKKIVRSMEQPEVEIDEGEDEKKPDVKDGNVLSALNGSQTATSVLDPIQVSERMLSNQLSYVLDGKCDKLIWRAAEVREHFRILWHKEGALLKNLFPMFEEVENGYPVDLLFCESILVQPSKFRPIRFLKGEKFEHPITANYRNVLEADQLLTLVRIVMNKSSSSSILAATEMIEQRVQGKTLNEKLHNAYIQLQTRVNCLYDQEAIKGADIKFPGLKQILEKKEGLFRMNMMGKRVNYACRSVITPDPYLDVDEIGIPELFARKLTFAEPTNIYNTPNLRDLIRRGPLQHPGANFVQAHGHYSKQVLPTKPEDRSTFAQRIVPGGMNNANAQPTLVFRHLDRGDCLLMNRQPSLHKPSIMGHRARILKGQNALRMNYAPCKAYNADFDGDEMNGHFPQNRIAQTEIEEIANVGNNYLVPKDGTPILGLIQDHVVSGVLMTLRDRFFKKEDFMHLIFSAFAETTKRINVPLPAIARPEVLWSGKQVITAIVQHFMPSGCPKINLQGKSKTPLACWKVPGHDGEPSPEMSESEVIFRNGELLCGVLDKQHYGTTQYGLIHCCYELYGQKVAADILSCFSRVFTTYLQTHGFTLGVADILVTESADKIRRRAIKQIRSSGSGVVKKAFNLPDNASSLQIKHVMATAYNNPRKDKTDVKQLDYTMKQTTAKLSDEITKACVPRGLIRCFPQNALQMMIQSGAKGSMVNSIQISCALGQIELEGQRPPLSAVGRTLPSFRCFDPSPRAGGFVDQRFLTGLNPQELFFHTMAGREGLVDTAVKTSRSGYLQRCVIKHLEGLSVKYDNTVRDHDNSVIQFRYGEDGLDVGKATFLSAKQFPFLEDNTVALRRSAVGSEVCDSEWNVLSTEKQFRKCMRWNKKVRQTGKLYESAFTNYCNERITNCVGEKPSKDMLVQEWNSMTDTVRDGYEPKKYLRPVDVKYNPVRDLGAMPEKILEEIAQYCKKREDISEDFKRALYWKGLRSMADPGENVGLLAAQSIGEPSTQMTLNTFHFAGRGEMNVTLGIPRLREILMTAGKNIATPMAEITVLDGTPQEVIDQLKNDFNPVYLKQVIKKFSLEEKITLSKSESCRHYVLKIVLLKRSKRELSARHVSRKEIMRELEKRFAKSVADCIGKRYRDVLSYEQIRHKRLKQTNLEAGLGEDENEKQQEKDGADGTDDEADGGNEADADEAKLNRRHHDDAEYEGEDDEQDEVQEKLDEEEDNPDVNEDENENGEINKSKGNDLLDTNRVADVLKAHPLIEDYHYDAQDEKWCSITFQLPLKNKGKLDTMAIVESEINKFVVKEALYRRSDILDVNSFYSNDINRMLSTYGIEACGRTIVKEMNNVFGVYGIEVNPRHLSLTADYMTFTGEVQPFSRGAMAHCASPLQRMTFETTVTFMRDSIIHGEADNLISPSARLVTGQLQRTGTGSFDLLAEPRYMTDMSGSTTRMILQTAKKQKRKNLNDGLDDGEKRKRDL</sequence>
<feature type="region of interest" description="Disordered" evidence="16">
    <location>
        <begin position="257"/>
        <end position="286"/>
    </location>
</feature>
<comment type="catalytic activity">
    <reaction evidence="13 15">
        <text>RNA(n) + a ribonucleoside 5'-triphosphate = RNA(n+1) + diphosphate</text>
        <dbReference type="Rhea" id="RHEA:21248"/>
        <dbReference type="Rhea" id="RHEA-COMP:14527"/>
        <dbReference type="Rhea" id="RHEA-COMP:17342"/>
        <dbReference type="ChEBI" id="CHEBI:33019"/>
        <dbReference type="ChEBI" id="CHEBI:61557"/>
        <dbReference type="ChEBI" id="CHEBI:140395"/>
        <dbReference type="EC" id="2.7.7.6"/>
    </reaction>
</comment>
<dbReference type="Pfam" id="PF00623">
    <property type="entry name" value="RNA_pol_Rpb1_2"/>
    <property type="match status" value="1"/>
</dbReference>
<keyword evidence="7 15" id="KW-0548">Nucleotidyltransferase</keyword>
<dbReference type="FunFam" id="1.10.274.100:FF:000012">
    <property type="entry name" value="DNA-directed RNA polymerase subunit"/>
    <property type="match status" value="1"/>
</dbReference>
<evidence type="ECO:0000313" key="19">
    <source>
        <dbReference type="Proteomes" id="UP001201812"/>
    </source>
</evidence>
<keyword evidence="11 15" id="KW-0804">Transcription</keyword>
<evidence type="ECO:0000256" key="11">
    <source>
        <dbReference type="ARBA" id="ARBA00023163"/>
    </source>
</evidence>
<dbReference type="InterPro" id="IPR042102">
    <property type="entry name" value="RNA_pol_Rpb1_3_sf"/>
</dbReference>
<dbReference type="Pfam" id="PF04983">
    <property type="entry name" value="RNA_pol_Rpb1_3"/>
    <property type="match status" value="1"/>
</dbReference>
<feature type="domain" description="RNA polymerase N-terminal" evidence="17">
    <location>
        <begin position="771"/>
        <end position="1103"/>
    </location>
</feature>
<dbReference type="Gene3D" id="3.30.1490.180">
    <property type="entry name" value="RNA polymerase ii"/>
    <property type="match status" value="1"/>
</dbReference>
<keyword evidence="5" id="KW-0597">Phosphoprotein</keyword>
<dbReference type="InterPro" id="IPR044893">
    <property type="entry name" value="RNA_pol_Rpb1_clamp_domain"/>
</dbReference>
<gene>
    <name evidence="18" type="ORF">DdX_05265</name>
</gene>
<comment type="similarity">
    <text evidence="2 15">Belongs to the RNA polymerase beta' chain family.</text>
</comment>
<evidence type="ECO:0000256" key="10">
    <source>
        <dbReference type="ARBA" id="ARBA00022842"/>
    </source>
</evidence>
<dbReference type="EMBL" id="JAKKPZ010000005">
    <property type="protein sequence ID" value="KAI1721013.1"/>
    <property type="molecule type" value="Genomic_DNA"/>
</dbReference>
<evidence type="ECO:0000259" key="17">
    <source>
        <dbReference type="SMART" id="SM00663"/>
    </source>
</evidence>
<evidence type="ECO:0000256" key="8">
    <source>
        <dbReference type="ARBA" id="ARBA00022723"/>
    </source>
</evidence>
<evidence type="ECO:0000256" key="15">
    <source>
        <dbReference type="RuleBase" id="RU004279"/>
    </source>
</evidence>
<dbReference type="Gene3D" id="4.10.860.120">
    <property type="entry name" value="RNA polymerase II, clamp domain"/>
    <property type="match status" value="2"/>
</dbReference>
<dbReference type="Gene3D" id="3.30.70.2850">
    <property type="match status" value="1"/>
</dbReference>
<protein>
    <recommendedName>
        <fullName evidence="15">DNA-directed RNA polymerase subunit</fullName>
        <ecNumber evidence="15">2.7.7.6</ecNumber>
    </recommendedName>
</protein>
<dbReference type="InterPro" id="IPR007080">
    <property type="entry name" value="RNA_pol_Rpb1_1"/>
</dbReference>
<dbReference type="GO" id="GO:0046872">
    <property type="term" value="F:metal ion binding"/>
    <property type="evidence" value="ECO:0007669"/>
    <property type="project" value="UniProtKB-KW"/>
</dbReference>
<dbReference type="Gene3D" id="6.10.250.2940">
    <property type="match status" value="1"/>
</dbReference>
<dbReference type="InterPro" id="IPR047107">
    <property type="entry name" value="DNA-dir_RNA_pol1_lsu_C"/>
</dbReference>
<evidence type="ECO:0000256" key="16">
    <source>
        <dbReference type="SAM" id="MobiDB-lite"/>
    </source>
</evidence>
<dbReference type="InterPro" id="IPR000722">
    <property type="entry name" value="RNA_pol_asu"/>
</dbReference>
<feature type="compositionally biased region" description="Acidic residues" evidence="16">
    <location>
        <begin position="1833"/>
        <end position="1847"/>
    </location>
</feature>
<dbReference type="GO" id="GO:0003677">
    <property type="term" value="F:DNA binding"/>
    <property type="evidence" value="ECO:0007669"/>
    <property type="project" value="InterPro"/>
</dbReference>
<dbReference type="Gene3D" id="2.40.40.20">
    <property type="match status" value="1"/>
</dbReference>
<keyword evidence="19" id="KW-1185">Reference proteome</keyword>
<name>A0AAD4NAN0_9BILA</name>
<keyword evidence="8" id="KW-0479">Metal-binding</keyword>
<dbReference type="PANTHER" id="PTHR19376:SF11">
    <property type="entry name" value="DNA-DIRECTED RNA POLYMERASE I SUBUNIT RPA1"/>
    <property type="match status" value="1"/>
</dbReference>
<keyword evidence="4 15" id="KW-0240">DNA-directed RNA polymerase</keyword>
<dbReference type="Pfam" id="PF05000">
    <property type="entry name" value="RNA_pol_Rpb1_4"/>
    <property type="match status" value="1"/>
</dbReference>
<keyword evidence="6 15" id="KW-0808">Transferase</keyword>
<dbReference type="GO" id="GO:0003899">
    <property type="term" value="F:DNA-directed RNA polymerase activity"/>
    <property type="evidence" value="ECO:0007669"/>
    <property type="project" value="UniProtKB-EC"/>
</dbReference>
<dbReference type="CDD" id="cd02735">
    <property type="entry name" value="RNAP_I_Rpa1_C"/>
    <property type="match status" value="1"/>
</dbReference>
<dbReference type="GO" id="GO:0005736">
    <property type="term" value="C:RNA polymerase I complex"/>
    <property type="evidence" value="ECO:0007669"/>
    <property type="project" value="UniProtKB-ARBA"/>
</dbReference>
<evidence type="ECO:0000256" key="14">
    <source>
        <dbReference type="ARBA" id="ARBA00053996"/>
    </source>
</evidence>
<accession>A0AAD4NAN0</accession>
<dbReference type="Gene3D" id="1.10.132.30">
    <property type="match status" value="1"/>
</dbReference>
<feature type="compositionally biased region" description="Basic and acidic residues" evidence="16">
    <location>
        <begin position="1848"/>
        <end position="1859"/>
    </location>
</feature>
<dbReference type="InterPro" id="IPR007066">
    <property type="entry name" value="RNA_pol_Rpb1_3"/>
</dbReference>
<dbReference type="Gene3D" id="1.10.274.100">
    <property type="entry name" value="RNA polymerase Rpb1, domain 3"/>
    <property type="match status" value="1"/>
</dbReference>
<evidence type="ECO:0000256" key="5">
    <source>
        <dbReference type="ARBA" id="ARBA00022553"/>
    </source>
</evidence>
<dbReference type="Pfam" id="PF04998">
    <property type="entry name" value="RNA_pol_Rpb1_5"/>
    <property type="match status" value="1"/>
</dbReference>
<dbReference type="Gene3D" id="6.20.50.80">
    <property type="match status" value="1"/>
</dbReference>
<reference evidence="18" key="1">
    <citation type="submission" date="2022-01" db="EMBL/GenBank/DDBJ databases">
        <title>Genome Sequence Resource for Two Populations of Ditylenchus destructor, the Migratory Endoparasitic Phytonematode.</title>
        <authorList>
            <person name="Zhang H."/>
            <person name="Lin R."/>
            <person name="Xie B."/>
        </authorList>
    </citation>
    <scope>NUCLEOTIDE SEQUENCE</scope>
    <source>
        <strain evidence="18">BazhouSP</strain>
    </source>
</reference>
<dbReference type="SMART" id="SM00663">
    <property type="entry name" value="RPOLA_N"/>
    <property type="match status" value="1"/>
</dbReference>
<dbReference type="InterPro" id="IPR007083">
    <property type="entry name" value="RNA_pol_Rpb1_4"/>
</dbReference>
<keyword evidence="10" id="KW-0460">Magnesium</keyword>
<dbReference type="InterPro" id="IPR006592">
    <property type="entry name" value="RNA_pol_N"/>
</dbReference>